<dbReference type="GO" id="GO:0001405">
    <property type="term" value="C:PAM complex, Tim23 associated import motor"/>
    <property type="evidence" value="ECO:0007669"/>
    <property type="project" value="UniProtKB-UniRule"/>
</dbReference>
<keyword evidence="10 12" id="KW-0496">Mitochondrion</keyword>
<keyword evidence="9 12" id="KW-0811">Translocation</keyword>
<feature type="transmembrane region" description="Helical" evidence="12">
    <location>
        <begin position="104"/>
        <end position="122"/>
    </location>
</feature>
<evidence type="ECO:0000256" key="4">
    <source>
        <dbReference type="ARBA" id="ARBA00022692"/>
    </source>
</evidence>
<dbReference type="InterPro" id="IPR013875">
    <property type="entry name" value="Pam17"/>
</dbReference>
<evidence type="ECO:0000256" key="3">
    <source>
        <dbReference type="ARBA" id="ARBA00022448"/>
    </source>
</evidence>
<evidence type="ECO:0000256" key="11">
    <source>
        <dbReference type="ARBA" id="ARBA00023136"/>
    </source>
</evidence>
<evidence type="ECO:0000256" key="10">
    <source>
        <dbReference type="ARBA" id="ARBA00023128"/>
    </source>
</evidence>
<evidence type="ECO:0000256" key="6">
    <source>
        <dbReference type="ARBA" id="ARBA00022927"/>
    </source>
</evidence>
<keyword evidence="7" id="KW-0809">Transit peptide</keyword>
<evidence type="ECO:0000256" key="5">
    <source>
        <dbReference type="ARBA" id="ARBA00022792"/>
    </source>
</evidence>
<evidence type="ECO:0000256" key="12">
    <source>
        <dbReference type="RuleBase" id="RU367146"/>
    </source>
</evidence>
<evidence type="ECO:0000313" key="14">
    <source>
        <dbReference type="Proteomes" id="UP000237438"/>
    </source>
</evidence>
<reference evidence="13 14" key="1">
    <citation type="submission" date="2017-10" db="EMBL/GenBank/DDBJ databases">
        <title>Development of genomic resources for the powdery mildew, Erysiphe pulchra.</title>
        <authorList>
            <person name="Wadl P.A."/>
            <person name="Mack B.M."/>
            <person name="Moore G."/>
            <person name="Beltz S.B."/>
        </authorList>
    </citation>
    <scope>NUCLEOTIDE SEQUENCE [LARGE SCALE GENOMIC DNA]</scope>
    <source>
        <strain evidence="13">Cflorida</strain>
    </source>
</reference>
<protein>
    <recommendedName>
        <fullName evidence="12">Presequence translocated-associated motor subunit PAM17</fullName>
    </recommendedName>
</protein>
<dbReference type="OrthoDB" id="5970083at2759"/>
<name>A0A2S4PUF3_9PEZI</name>
<comment type="similarity">
    <text evidence="2 12">Belongs to the PAM17 family.</text>
</comment>
<organism evidence="13 14">
    <name type="scientific">Erysiphe pulchra</name>
    <dbReference type="NCBI Taxonomy" id="225359"/>
    <lineage>
        <taxon>Eukaryota</taxon>
        <taxon>Fungi</taxon>
        <taxon>Dikarya</taxon>
        <taxon>Ascomycota</taxon>
        <taxon>Pezizomycotina</taxon>
        <taxon>Leotiomycetes</taxon>
        <taxon>Erysiphales</taxon>
        <taxon>Erysiphaceae</taxon>
        <taxon>Erysiphe</taxon>
    </lineage>
</organism>
<dbReference type="Proteomes" id="UP000237438">
    <property type="component" value="Unassembled WGS sequence"/>
</dbReference>
<keyword evidence="14" id="KW-1185">Reference proteome</keyword>
<evidence type="ECO:0000256" key="8">
    <source>
        <dbReference type="ARBA" id="ARBA00022989"/>
    </source>
</evidence>
<sequence>MPGSLPVLRRAILNCRFSSNNGLSKALSHTTVSRKKSCLSSATRLKIQNCNTTSSIPGILIRRVSYSTNDSSKKEIPNTNNTELTLDWNTFFQLRKKRRWYQQFFSFTASLGGVISATQILMHSDLEAFLSVSQISLDPFITLGLVTFTCGGLGWLLGPAAGTILFNWKNRELRAQIEIREKEFYRRVRRHRVDPSNSSMANPVPGEKYPNIKTDLYFTNDKRLLWREGI</sequence>
<keyword evidence="6 12" id="KW-0653">Protein transport</keyword>
<keyword evidence="5 12" id="KW-0999">Mitochondrion inner membrane</keyword>
<comment type="subunit">
    <text evidence="12">Component of the PAM complex.</text>
</comment>
<dbReference type="Pfam" id="PF08566">
    <property type="entry name" value="Pam17"/>
    <property type="match status" value="1"/>
</dbReference>
<keyword evidence="11 12" id="KW-0472">Membrane</keyword>
<proteinExistence type="inferred from homology"/>
<comment type="function">
    <text evidence="12">Component of the PAM complex, a complex required for the translocation of transit peptide-containing proteins from the inner membrane into the mitochondrial matrix in an ATP-dependent manner.</text>
</comment>
<dbReference type="AlphaFoldDB" id="A0A2S4PUF3"/>
<evidence type="ECO:0000313" key="13">
    <source>
        <dbReference type="EMBL" id="POS85624.1"/>
    </source>
</evidence>
<comment type="caution">
    <text evidence="13">The sequence shown here is derived from an EMBL/GenBank/DDBJ whole genome shotgun (WGS) entry which is preliminary data.</text>
</comment>
<dbReference type="EMBL" id="PEDP01000545">
    <property type="protein sequence ID" value="POS85624.1"/>
    <property type="molecule type" value="Genomic_DNA"/>
</dbReference>
<keyword evidence="4 12" id="KW-0812">Transmembrane</keyword>
<keyword evidence="3 12" id="KW-0813">Transport</keyword>
<dbReference type="PANTHER" id="PTHR28021">
    <property type="entry name" value="PRESEQUENCE TRANSLOCATED-ASSOCIATED MOTOR SUBUNIT PAM17, MITOCHONDRIAL"/>
    <property type="match status" value="1"/>
</dbReference>
<comment type="subcellular location">
    <subcellularLocation>
        <location evidence="1 12">Mitochondrion inner membrane</location>
        <topology evidence="1 12">Multi-pass membrane protein</topology>
    </subcellularLocation>
</comment>
<keyword evidence="8 12" id="KW-1133">Transmembrane helix</keyword>
<dbReference type="STRING" id="225359.A0A2S4PUF3"/>
<gene>
    <name evidence="13" type="ORF">EPUL_001300</name>
</gene>
<accession>A0A2S4PUF3</accession>
<dbReference type="GO" id="GO:0030150">
    <property type="term" value="P:protein import into mitochondrial matrix"/>
    <property type="evidence" value="ECO:0007669"/>
    <property type="project" value="UniProtKB-UniRule"/>
</dbReference>
<evidence type="ECO:0000256" key="2">
    <source>
        <dbReference type="ARBA" id="ARBA00006837"/>
    </source>
</evidence>
<evidence type="ECO:0000256" key="7">
    <source>
        <dbReference type="ARBA" id="ARBA00022946"/>
    </source>
</evidence>
<evidence type="ECO:0000256" key="9">
    <source>
        <dbReference type="ARBA" id="ARBA00023010"/>
    </source>
</evidence>
<dbReference type="PANTHER" id="PTHR28021:SF1">
    <property type="entry name" value="PRESEQUENCE TRANSLOCATED-ASSOCIATED MOTOR SUBUNIT PAM17, MITOCHONDRIAL"/>
    <property type="match status" value="1"/>
</dbReference>
<feature type="transmembrane region" description="Helical" evidence="12">
    <location>
        <begin position="142"/>
        <end position="166"/>
    </location>
</feature>
<evidence type="ECO:0000256" key="1">
    <source>
        <dbReference type="ARBA" id="ARBA00004448"/>
    </source>
</evidence>